<accession>A0A7T0PEG5</accession>
<organism evidence="1 2">
    <name type="scientific">Corynebacterium qintianiae</name>
    <dbReference type="NCBI Taxonomy" id="2709392"/>
    <lineage>
        <taxon>Bacteria</taxon>
        <taxon>Bacillati</taxon>
        <taxon>Actinomycetota</taxon>
        <taxon>Actinomycetes</taxon>
        <taxon>Mycobacteriales</taxon>
        <taxon>Corynebacteriaceae</taxon>
        <taxon>Corynebacterium</taxon>
    </lineage>
</organism>
<proteinExistence type="predicted"/>
<dbReference type="KEGG" id="cqn:G7Y29_07890"/>
<dbReference type="EMBL" id="CP064955">
    <property type="protein sequence ID" value="QPK82785.1"/>
    <property type="molecule type" value="Genomic_DNA"/>
</dbReference>
<gene>
    <name evidence="1" type="ORF">G7Y29_07890</name>
</gene>
<dbReference type="RefSeq" id="WP_165004626.1">
    <property type="nucleotide sequence ID" value="NZ_CP064955.1"/>
</dbReference>
<dbReference type="AlphaFoldDB" id="A0A7T0PEG5"/>
<dbReference type="Proteomes" id="UP000594586">
    <property type="component" value="Chromosome"/>
</dbReference>
<protein>
    <recommendedName>
        <fullName evidence="3">EcsC family protein</fullName>
    </recommendedName>
</protein>
<evidence type="ECO:0008006" key="3">
    <source>
        <dbReference type="Google" id="ProtNLM"/>
    </source>
</evidence>
<evidence type="ECO:0000313" key="2">
    <source>
        <dbReference type="Proteomes" id="UP000594586"/>
    </source>
</evidence>
<name>A0A7T0PEG5_9CORY</name>
<evidence type="ECO:0000313" key="1">
    <source>
        <dbReference type="EMBL" id="QPK82785.1"/>
    </source>
</evidence>
<sequence>MSENPSDNFDNEELAKVIENFDFDVEEHGDVEEILEAEILAPDVNPEDVEDKSLRQIVAEQNSQAEQVAVAFLKKVLRLRFVKIDREQFLRSELKQRWVSDEDIERAISTDVVTAGIKPEILDDIAKSAIDFETRKSSALSFASGLGGVFVMAGSLPADLVQYYVHAFRVMQKLAYVYGWKSFFEQSDEVSDEVLAQFATFLGVMLGVGGAANGIRNFMVQMAAPAIQKNLARKALTKTAWYPIVKKTLRMVGVKITRDSVGRAAGKVVPVVGGVIGGSMTYVALRSESRRLQSTLREIPAPHSTSGVSYFGVDLTKADEEAGEVKTSATARLAGAVRDNASAWKSKARLPFRQGKSKDPEAE</sequence>
<keyword evidence="2" id="KW-1185">Reference proteome</keyword>
<reference evidence="1 2" key="1">
    <citation type="submission" date="2020-11" db="EMBL/GenBank/DDBJ databases">
        <title>Corynebacterium sp. MC1420.</title>
        <authorList>
            <person name="Zhou J."/>
        </authorList>
    </citation>
    <scope>NUCLEOTIDE SEQUENCE [LARGE SCALE GENOMIC DNA]</scope>
    <source>
        <strain evidence="1 2">MC1420</strain>
    </source>
</reference>